<dbReference type="Gene3D" id="1.10.287.130">
    <property type="match status" value="1"/>
</dbReference>
<dbReference type="SUPFAM" id="SSF47384">
    <property type="entry name" value="Homodimeric domain of signal transducing histidine kinase"/>
    <property type="match status" value="1"/>
</dbReference>
<comment type="subcellular location">
    <subcellularLocation>
        <location evidence="2">Cell membrane</location>
        <topology evidence="2">Multi-pass membrane protein</topology>
    </subcellularLocation>
</comment>
<evidence type="ECO:0000256" key="4">
    <source>
        <dbReference type="ARBA" id="ARBA00022475"/>
    </source>
</evidence>
<dbReference type="Pfam" id="PF00512">
    <property type="entry name" value="HisKA"/>
    <property type="match status" value="1"/>
</dbReference>
<dbReference type="InterPro" id="IPR003661">
    <property type="entry name" value="HisK_dim/P_dom"/>
</dbReference>
<dbReference type="InterPro" id="IPR036890">
    <property type="entry name" value="HATPase_C_sf"/>
</dbReference>
<feature type="transmembrane region" description="Helical" evidence="14">
    <location>
        <begin position="6"/>
        <end position="32"/>
    </location>
</feature>
<dbReference type="GO" id="GO:0005524">
    <property type="term" value="F:ATP binding"/>
    <property type="evidence" value="ECO:0007669"/>
    <property type="project" value="UniProtKB-KW"/>
</dbReference>
<keyword evidence="4" id="KW-1003">Cell membrane</keyword>
<evidence type="ECO:0000313" key="17">
    <source>
        <dbReference type="Proteomes" id="UP000243494"/>
    </source>
</evidence>
<organism evidence="16 17">
    <name type="scientific">Romboutsia maritimum</name>
    <dbReference type="NCBI Taxonomy" id="2020948"/>
    <lineage>
        <taxon>Bacteria</taxon>
        <taxon>Bacillati</taxon>
        <taxon>Bacillota</taxon>
        <taxon>Clostridia</taxon>
        <taxon>Peptostreptococcales</taxon>
        <taxon>Peptostreptococcaceae</taxon>
        <taxon>Romboutsia</taxon>
    </lineage>
</organism>
<dbReference type="SMART" id="SM00387">
    <property type="entry name" value="HATPase_c"/>
    <property type="match status" value="1"/>
</dbReference>
<evidence type="ECO:0000256" key="8">
    <source>
        <dbReference type="ARBA" id="ARBA00022741"/>
    </source>
</evidence>
<evidence type="ECO:0000256" key="14">
    <source>
        <dbReference type="SAM" id="Phobius"/>
    </source>
</evidence>
<dbReference type="GO" id="GO:0005886">
    <property type="term" value="C:plasma membrane"/>
    <property type="evidence" value="ECO:0007669"/>
    <property type="project" value="UniProtKB-SubCell"/>
</dbReference>
<dbReference type="PANTHER" id="PTHR45528:SF1">
    <property type="entry name" value="SENSOR HISTIDINE KINASE CPXA"/>
    <property type="match status" value="1"/>
</dbReference>
<dbReference type="Gene3D" id="3.30.565.10">
    <property type="entry name" value="Histidine kinase-like ATPase, C-terminal domain"/>
    <property type="match status" value="1"/>
</dbReference>
<keyword evidence="7 14" id="KW-0812">Transmembrane</keyword>
<evidence type="ECO:0000256" key="10">
    <source>
        <dbReference type="ARBA" id="ARBA00022840"/>
    </source>
</evidence>
<gene>
    <name evidence="16" type="ORF">CHF27_002655</name>
</gene>
<comment type="catalytic activity">
    <reaction evidence="1">
        <text>ATP + protein L-histidine = ADP + protein N-phospho-L-histidine.</text>
        <dbReference type="EC" id="2.7.13.3"/>
    </reaction>
</comment>
<feature type="domain" description="Histidine kinase" evidence="15">
    <location>
        <begin position="260"/>
        <end position="472"/>
    </location>
</feature>
<evidence type="ECO:0000256" key="5">
    <source>
        <dbReference type="ARBA" id="ARBA00022553"/>
    </source>
</evidence>
<dbReference type="EC" id="2.7.13.3" evidence="3"/>
<evidence type="ECO:0000256" key="13">
    <source>
        <dbReference type="ARBA" id="ARBA00023136"/>
    </source>
</evidence>
<evidence type="ECO:0000256" key="2">
    <source>
        <dbReference type="ARBA" id="ARBA00004651"/>
    </source>
</evidence>
<dbReference type="InterPro" id="IPR050398">
    <property type="entry name" value="HssS/ArlS-like"/>
</dbReference>
<protein>
    <recommendedName>
        <fullName evidence="3">histidine kinase</fullName>
        <ecNumber evidence="3">2.7.13.3</ecNumber>
    </recommendedName>
</protein>
<keyword evidence="8" id="KW-0547">Nucleotide-binding</keyword>
<evidence type="ECO:0000256" key="6">
    <source>
        <dbReference type="ARBA" id="ARBA00022679"/>
    </source>
</evidence>
<dbReference type="OrthoDB" id="368131at2"/>
<reference evidence="16 17" key="1">
    <citation type="journal article" date="2017" name="Genome Announc.">
        <title>Draft Genome Sequence of Romboutsia maritimum sp. nov. Strain CCRI-22766(T), Isolated from Coastal Estuarine Mud.</title>
        <authorList>
            <person name="Maheux A.F."/>
            <person name="Boudreau D.K."/>
            <person name="Berube E."/>
            <person name="Boissinot M."/>
            <person name="Raymond F."/>
            <person name="Brodeur S."/>
            <person name="Corbeil J."/>
            <person name="Brightwell G."/>
            <person name="Broda D."/>
            <person name="Omar R.F."/>
            <person name="Bergeron M.G."/>
        </authorList>
    </citation>
    <scope>NUCLEOTIDE SEQUENCE [LARGE SCALE GENOMIC DNA]</scope>
    <source>
        <strain evidence="16 17">CCRI-22766</strain>
    </source>
</reference>
<evidence type="ECO:0000256" key="1">
    <source>
        <dbReference type="ARBA" id="ARBA00000085"/>
    </source>
</evidence>
<feature type="transmembrane region" description="Helical" evidence="14">
    <location>
        <begin position="144"/>
        <end position="164"/>
    </location>
</feature>
<dbReference type="AlphaFoldDB" id="A0A371IVQ3"/>
<dbReference type="InterPro" id="IPR036097">
    <property type="entry name" value="HisK_dim/P_sf"/>
</dbReference>
<evidence type="ECO:0000313" key="16">
    <source>
        <dbReference type="EMBL" id="RDY24560.1"/>
    </source>
</evidence>
<dbReference type="FunFam" id="1.10.287.130:FF:000001">
    <property type="entry name" value="Two-component sensor histidine kinase"/>
    <property type="match status" value="1"/>
</dbReference>
<evidence type="ECO:0000256" key="9">
    <source>
        <dbReference type="ARBA" id="ARBA00022777"/>
    </source>
</evidence>
<name>A0A371IVQ3_9FIRM</name>
<evidence type="ECO:0000256" key="7">
    <source>
        <dbReference type="ARBA" id="ARBA00022692"/>
    </source>
</evidence>
<keyword evidence="11 14" id="KW-1133">Transmembrane helix</keyword>
<keyword evidence="5" id="KW-0597">Phosphoprotein</keyword>
<dbReference type="Pfam" id="PF02518">
    <property type="entry name" value="HATPase_c"/>
    <property type="match status" value="1"/>
</dbReference>
<dbReference type="InterPro" id="IPR005467">
    <property type="entry name" value="His_kinase_dom"/>
</dbReference>
<dbReference type="InterPro" id="IPR003594">
    <property type="entry name" value="HATPase_dom"/>
</dbReference>
<dbReference type="CDD" id="cd00082">
    <property type="entry name" value="HisKA"/>
    <property type="match status" value="1"/>
</dbReference>
<dbReference type="SUPFAM" id="SSF55874">
    <property type="entry name" value="ATPase domain of HSP90 chaperone/DNA topoisomerase II/histidine kinase"/>
    <property type="match status" value="1"/>
</dbReference>
<sequence>MKWKITFRYVLSVAAVTVIILILNIILGLIIFNSIKHDSNQTINEYVNDPENMTRNFEKYLINKSNDINKIYINDEGKNILDEEKLWIQILDEEGKEIYNYKKPNEVKTKHTPFELIHGYKYSGGIDKGSTIFFANKKMNNYQYSYIIGFPMYAVSKTIFTYTTSFISEFIINIIGAFIIIDSIIAILIGYLFSKTLTKPIKRIIDGVDDLSEGRYENYYKENGVYKPVFGKLNGLSETLKDNEVERKKLDSMRNEWIANVSHDIKTPLASIKGYSELISEDYDLSNEEIKKYSQIINNKSVYIKELVDDLNLTMKLKNGYTNIEKKSKNIVNIVKNCVIDILNEPKYENIEIDFECENDEVFRNVDEMLIKRVINNLLYNAIIHNNNKVKIDVKIKVNISCKIIIEDFGKGIAKEDLKYIFDRYYRGTNTGEAHKGSGLGMAIARDVIIAHNGDINIDSKLGEGTRIEIII</sequence>
<keyword evidence="12" id="KW-0902">Two-component regulatory system</keyword>
<accession>A0A371IVQ3</accession>
<keyword evidence="6" id="KW-0808">Transferase</keyword>
<keyword evidence="17" id="KW-1185">Reference proteome</keyword>
<dbReference type="CDD" id="cd00075">
    <property type="entry name" value="HATPase"/>
    <property type="match status" value="1"/>
</dbReference>
<comment type="caution">
    <text evidence="16">The sequence shown here is derived from an EMBL/GenBank/DDBJ whole genome shotgun (WGS) entry which is preliminary data.</text>
</comment>
<evidence type="ECO:0000256" key="3">
    <source>
        <dbReference type="ARBA" id="ARBA00012438"/>
    </source>
</evidence>
<keyword evidence="13 14" id="KW-0472">Membrane</keyword>
<dbReference type="Proteomes" id="UP000243494">
    <property type="component" value="Unassembled WGS sequence"/>
</dbReference>
<keyword evidence="10" id="KW-0067">ATP-binding</keyword>
<keyword evidence="9 16" id="KW-0418">Kinase</keyword>
<dbReference type="SMART" id="SM00388">
    <property type="entry name" value="HisKA"/>
    <property type="match status" value="1"/>
</dbReference>
<proteinExistence type="predicted"/>
<dbReference type="InterPro" id="IPR004358">
    <property type="entry name" value="Sig_transdc_His_kin-like_C"/>
</dbReference>
<dbReference type="PROSITE" id="PS50109">
    <property type="entry name" value="HIS_KIN"/>
    <property type="match status" value="1"/>
</dbReference>
<evidence type="ECO:0000259" key="15">
    <source>
        <dbReference type="PROSITE" id="PS50109"/>
    </source>
</evidence>
<dbReference type="GO" id="GO:0000155">
    <property type="term" value="F:phosphorelay sensor kinase activity"/>
    <property type="evidence" value="ECO:0007669"/>
    <property type="project" value="InterPro"/>
</dbReference>
<evidence type="ECO:0000256" key="12">
    <source>
        <dbReference type="ARBA" id="ARBA00023012"/>
    </source>
</evidence>
<evidence type="ECO:0000256" key="11">
    <source>
        <dbReference type="ARBA" id="ARBA00022989"/>
    </source>
</evidence>
<dbReference type="PANTHER" id="PTHR45528">
    <property type="entry name" value="SENSOR HISTIDINE KINASE CPXA"/>
    <property type="match status" value="1"/>
</dbReference>
<feature type="transmembrane region" description="Helical" evidence="14">
    <location>
        <begin position="170"/>
        <end position="193"/>
    </location>
</feature>
<dbReference type="PRINTS" id="PR00344">
    <property type="entry name" value="BCTRLSENSOR"/>
</dbReference>
<dbReference type="EMBL" id="NOJZ02000002">
    <property type="protein sequence ID" value="RDY24560.1"/>
    <property type="molecule type" value="Genomic_DNA"/>
</dbReference>
<dbReference type="RefSeq" id="WP_095405946.1">
    <property type="nucleotide sequence ID" value="NZ_NOJZ02000002.1"/>
</dbReference>